<dbReference type="Proteomes" id="UP001295794">
    <property type="component" value="Unassembled WGS sequence"/>
</dbReference>
<feature type="domain" description="Amidase" evidence="2">
    <location>
        <begin position="870"/>
        <end position="1252"/>
    </location>
</feature>
<dbReference type="Gene3D" id="1.25.40.690">
    <property type="match status" value="1"/>
</dbReference>
<dbReference type="Pfam" id="PF12110">
    <property type="entry name" value="Nup96"/>
    <property type="match status" value="1"/>
</dbReference>
<dbReference type="InterPro" id="IPR021967">
    <property type="entry name" value="Nup98_C"/>
</dbReference>
<dbReference type="InterPro" id="IPR023631">
    <property type="entry name" value="Amidase_dom"/>
</dbReference>
<protein>
    <recommendedName>
        <fullName evidence="6">Amidase domain-containing protein</fullName>
    </recommendedName>
</protein>
<dbReference type="InterPro" id="IPR000120">
    <property type="entry name" value="Amidase"/>
</dbReference>
<feature type="compositionally biased region" description="Acidic residues" evidence="1">
    <location>
        <begin position="36"/>
        <end position="52"/>
    </location>
</feature>
<name>A0AAD2H181_9AGAR</name>
<dbReference type="EMBL" id="CAVNYO010000119">
    <property type="protein sequence ID" value="CAK5267351.1"/>
    <property type="molecule type" value="Genomic_DNA"/>
</dbReference>
<keyword evidence="5" id="KW-1185">Reference proteome</keyword>
<feature type="region of interest" description="Disordered" evidence="1">
    <location>
        <begin position="970"/>
        <end position="990"/>
    </location>
</feature>
<evidence type="ECO:0000259" key="3">
    <source>
        <dbReference type="Pfam" id="PF12110"/>
    </source>
</evidence>
<dbReference type="InterPro" id="IPR036928">
    <property type="entry name" value="AS_sf"/>
</dbReference>
<sequence>MARFRVQDSESGSDEDNFSEEEKNPQAMPAAAPSPPEDDYDDDDSEGEDDSEGSYSSDLHEEDLVTRPRPRNALVEDENGEMQYADADAMDPALWPQRVGVDYQKMHVMQASLFRAPEEAAALRASEKSMHARLQLPLTLNRKHSRDSEGDSLRVDPKERASFAHDVEAAPYRPTRKYARVESSRSAVYGNESSVIDAGLAFGRSFRVGWAFDGSLIHPGVICAPWSSVKPNANSSALLRSRPTTCQSSISAKLLQHQLSNTTFDFDDEQVPFAIPSSHGLYFDSFASLFASSDRTFEASLFRLGSALFDPLILRLGESVTPDVRSRVTALRRKTALSAWLQDVVRPTVDADLRNAPSLGPAGVAFVHLTGNQVEQACDVALDGGLPKLATLIAQAGGDFSFREDLREQLDLWREQRVDLHVEESVRKIYALLAGLTDTVVEGSKGGGQDKCADVDILTGLDWKRIFGLHLWYSEPVDATISQVFAAYSALVKDSTRKVASPIPRYEGVSRWNAPSVFDHDAFFSLIRVHAEPTCSLSQVLTPLSFGPSPVDFSLTWHLYILLSRCMRVRDLSDRGDPGIRPADDGPLAEGHSPSADLLSTSYAFQLEQLGMIQEACFVLLHLEGSTERKKAIKELLARNAATLDEWMTRGIVGSLRIPMAWVQEAKALHAYDCGQIFEAFDLYLSAGQNNQAHEIAVTKLAPEAIIRHDLTLLTEIFSRFNGRAVDGWHVRGKILQDYAHVLSRLGKLDEELDQGRNQDERDQLGRTAARLISILPDVLRNRSDAVHNAALADMIGRLVKVVDRTRSSNATDIQPTHVGESVKLQHIQATVYARFLSSIDSPASNLEVDTELLFYDHGLHDFLSVAGRDKDVEAWAYLNEEHILLQARSLDAVPLDRRGPLHGVPIGVKDIMYTKGSYADMPTQHNSLIYANDAPAIDASLISVLRNAGALIFGKTTTTEFACVTTGTKTKNAHDPARTPGGSSSGSGASVGDYQVPLALGTQTIGSIIRPASFNGVFGFKPTFGAISREGVKFGSLNLDTVGFFSRSVADLELLADVCKISDDESPASEFLLAGSKIAVCKSPVWTAAGPGTVKALAQGAQLLRDQGAIVEELTLPGEFDEVTTLHRRIFQRDAGVAYMNEPKEKLDPLLASFVDDIPRLTNRDYLQALDTLAQLRPKLDAITSQFDAILTPSAVDEAPEGLATTGDPIFCGLWTVMHAPVVNVPGFSGENGMPIGLSLVSGRFQDRRLLKVAAPVATAFAPGNRPFQGSADSQRPIS</sequence>
<evidence type="ECO:0000259" key="2">
    <source>
        <dbReference type="Pfam" id="PF01425"/>
    </source>
</evidence>
<dbReference type="SUPFAM" id="SSF75304">
    <property type="entry name" value="Amidase signature (AS) enzymes"/>
    <property type="match status" value="1"/>
</dbReference>
<dbReference type="PANTHER" id="PTHR11895">
    <property type="entry name" value="TRANSAMIDASE"/>
    <property type="match status" value="1"/>
</dbReference>
<reference evidence="4" key="1">
    <citation type="submission" date="2023-11" db="EMBL/GenBank/DDBJ databases">
        <authorList>
            <person name="De Vega J J."/>
            <person name="De Vega J J."/>
        </authorList>
    </citation>
    <scope>NUCLEOTIDE SEQUENCE</scope>
</reference>
<comment type="caution">
    <text evidence="4">The sequence shown here is derived from an EMBL/GenBank/DDBJ whole genome shotgun (WGS) entry which is preliminary data.</text>
</comment>
<evidence type="ECO:0000256" key="1">
    <source>
        <dbReference type="SAM" id="MobiDB-lite"/>
    </source>
</evidence>
<feature type="region of interest" description="Disordered" evidence="1">
    <location>
        <begin position="1"/>
        <end position="78"/>
    </location>
</feature>
<dbReference type="Gene3D" id="3.90.1300.10">
    <property type="entry name" value="Amidase signature (AS) domain"/>
    <property type="match status" value="1"/>
</dbReference>
<evidence type="ECO:0008006" key="6">
    <source>
        <dbReference type="Google" id="ProtNLM"/>
    </source>
</evidence>
<evidence type="ECO:0000313" key="5">
    <source>
        <dbReference type="Proteomes" id="UP001295794"/>
    </source>
</evidence>
<dbReference type="AlphaFoldDB" id="A0AAD2H181"/>
<organism evidence="4 5">
    <name type="scientific">Mycena citricolor</name>
    <dbReference type="NCBI Taxonomy" id="2018698"/>
    <lineage>
        <taxon>Eukaryota</taxon>
        <taxon>Fungi</taxon>
        <taxon>Dikarya</taxon>
        <taxon>Basidiomycota</taxon>
        <taxon>Agaricomycotina</taxon>
        <taxon>Agaricomycetes</taxon>
        <taxon>Agaricomycetidae</taxon>
        <taxon>Agaricales</taxon>
        <taxon>Marasmiineae</taxon>
        <taxon>Mycenaceae</taxon>
        <taxon>Mycena</taxon>
    </lineage>
</organism>
<dbReference type="GO" id="GO:0003824">
    <property type="term" value="F:catalytic activity"/>
    <property type="evidence" value="ECO:0007669"/>
    <property type="project" value="InterPro"/>
</dbReference>
<feature type="domain" description="Nuclear pore complex protein NUP96 C-terminal" evidence="3">
    <location>
        <begin position="365"/>
        <end position="670"/>
    </location>
</feature>
<dbReference type="PANTHER" id="PTHR11895:SF151">
    <property type="entry name" value="GLUTAMYL-TRNA(GLN) AMIDOTRANSFERASE SUBUNIT A"/>
    <property type="match status" value="1"/>
</dbReference>
<gene>
    <name evidence="4" type="ORF">MYCIT1_LOCUS9781</name>
</gene>
<dbReference type="Pfam" id="PF01425">
    <property type="entry name" value="Amidase"/>
    <property type="match status" value="1"/>
</dbReference>
<accession>A0AAD2H181</accession>
<evidence type="ECO:0000313" key="4">
    <source>
        <dbReference type="EMBL" id="CAK5267351.1"/>
    </source>
</evidence>
<proteinExistence type="predicted"/>